<keyword evidence="3" id="KW-1185">Reference proteome</keyword>
<sequence length="404" mass="46082">MGPLRGAYNKTPDPALSEAQLSTLETEFQAVRKQLTCPACFETTTFHRHGSSPKEPFQPQFTCTACHKTIKAYELYPIIHAMYLGTQTSTAQSQAMDAESNTSTDPKSGDSQSALVQQLCQTVERLTNELSQARHEIQHLQERINTMNSTTTPLSPLEFPTLQESQIRSTAFPDAPWNNPSKIQALKQPSIQRSEQRRMQREATAARFFQPPSENQGFKYLYIPTKARIPVGTIRTTFRKLGVNNARLLDIHYPARNTVAVLIHNDYEAEFVELLTRKNVHIRTDFTPFNGKILADPKYTSLPQEERDSIAIRLQKLRLSRALDYIRSPVKYAVARYFLDQEWISRTRYDEIMADRYNTKLTSIFDQISQQQTTQDIFNDVSDNDLDMEAVDELPTGTSSPALH</sequence>
<dbReference type="AlphaFoldDB" id="A0A9P6X4U2"/>
<reference evidence="2" key="1">
    <citation type="journal article" date="2020" name="Microb. Genom.">
        <title>Genetic diversity of clinical and environmental Mucorales isolates obtained from an investigation of mucormycosis cases among solid organ transplant recipients.</title>
        <authorList>
            <person name="Nguyen M.H."/>
            <person name="Kaul D."/>
            <person name="Muto C."/>
            <person name="Cheng S.J."/>
            <person name="Richter R.A."/>
            <person name="Bruno V.M."/>
            <person name="Liu G."/>
            <person name="Beyhan S."/>
            <person name="Sundermann A.J."/>
            <person name="Mounaud S."/>
            <person name="Pasculle A.W."/>
            <person name="Nierman W.C."/>
            <person name="Driscoll E."/>
            <person name="Cumbie R."/>
            <person name="Clancy C.J."/>
            <person name="Dupont C.L."/>
        </authorList>
    </citation>
    <scope>NUCLEOTIDE SEQUENCE</scope>
    <source>
        <strain evidence="2">GL11</strain>
    </source>
</reference>
<keyword evidence="1" id="KW-0175">Coiled coil</keyword>
<name>A0A9P6X4U2_RHIOR</name>
<proteinExistence type="predicted"/>
<dbReference type="EMBL" id="JAANQT010001397">
    <property type="protein sequence ID" value="KAG1305307.1"/>
    <property type="molecule type" value="Genomic_DNA"/>
</dbReference>
<evidence type="ECO:0000256" key="1">
    <source>
        <dbReference type="SAM" id="Coils"/>
    </source>
</evidence>
<dbReference type="Proteomes" id="UP000716291">
    <property type="component" value="Unassembled WGS sequence"/>
</dbReference>
<gene>
    <name evidence="2" type="ORF">G6F64_008482</name>
</gene>
<feature type="coiled-coil region" evidence="1">
    <location>
        <begin position="116"/>
        <end position="150"/>
    </location>
</feature>
<comment type="caution">
    <text evidence="2">The sequence shown here is derived from an EMBL/GenBank/DDBJ whole genome shotgun (WGS) entry which is preliminary data.</text>
</comment>
<protein>
    <submittedName>
        <fullName evidence="2">Uncharacterized protein</fullName>
    </submittedName>
</protein>
<evidence type="ECO:0000313" key="2">
    <source>
        <dbReference type="EMBL" id="KAG1305307.1"/>
    </source>
</evidence>
<accession>A0A9P6X4U2</accession>
<evidence type="ECO:0000313" key="3">
    <source>
        <dbReference type="Proteomes" id="UP000716291"/>
    </source>
</evidence>
<organism evidence="2 3">
    <name type="scientific">Rhizopus oryzae</name>
    <name type="common">Mucormycosis agent</name>
    <name type="synonym">Rhizopus arrhizus var. delemar</name>
    <dbReference type="NCBI Taxonomy" id="64495"/>
    <lineage>
        <taxon>Eukaryota</taxon>
        <taxon>Fungi</taxon>
        <taxon>Fungi incertae sedis</taxon>
        <taxon>Mucoromycota</taxon>
        <taxon>Mucoromycotina</taxon>
        <taxon>Mucoromycetes</taxon>
        <taxon>Mucorales</taxon>
        <taxon>Mucorineae</taxon>
        <taxon>Rhizopodaceae</taxon>
        <taxon>Rhizopus</taxon>
    </lineage>
</organism>